<feature type="region of interest" description="Disordered" evidence="1">
    <location>
        <begin position="89"/>
        <end position="109"/>
    </location>
</feature>
<evidence type="ECO:0000313" key="3">
    <source>
        <dbReference type="Proteomes" id="UP001595821"/>
    </source>
</evidence>
<organism evidence="2 3">
    <name type="scientific">Natribaculum luteum</name>
    <dbReference type="NCBI Taxonomy" id="1586232"/>
    <lineage>
        <taxon>Archaea</taxon>
        <taxon>Methanobacteriati</taxon>
        <taxon>Methanobacteriota</taxon>
        <taxon>Stenosarchaea group</taxon>
        <taxon>Halobacteria</taxon>
        <taxon>Halobacteriales</taxon>
        <taxon>Natrialbaceae</taxon>
        <taxon>Natribaculum</taxon>
    </lineage>
</organism>
<dbReference type="EMBL" id="JBHSDJ010000024">
    <property type="protein sequence ID" value="MFC4247030.1"/>
    <property type="molecule type" value="Genomic_DNA"/>
</dbReference>
<protein>
    <recommendedName>
        <fullName evidence="4">Curlin</fullName>
    </recommendedName>
</protein>
<proteinExistence type="predicted"/>
<comment type="caution">
    <text evidence="2">The sequence shown here is derived from an EMBL/GenBank/DDBJ whole genome shotgun (WGS) entry which is preliminary data.</text>
</comment>
<feature type="region of interest" description="Disordered" evidence="1">
    <location>
        <begin position="341"/>
        <end position="379"/>
    </location>
</feature>
<feature type="compositionally biased region" description="Polar residues" evidence="1">
    <location>
        <begin position="89"/>
        <end position="99"/>
    </location>
</feature>
<sequence>MTARSRITTVLVVAMLVVSMVAAAPAAGVEEDQEQPSEGDLEVTEDQVRSPVQALEDGEDLYLVFGADLNGTSIEEYVEAHASSDGIVATSSSQENVNRQEGEASSAGASADVVQYQDVQQVNINVQDNATAISIDGGEAEAIQEATQSNVNQQTGEASAANVALDPQEFNFENVGNVYLVMGEGSAPTFDGWVVADKKGKAVSQKAWASVAQGQDAGQLNYNEQSVSLAIAENGSNATTFQQTTQYNENRQEGAANASNVYAGYAKASDQVSADAASGVYQDQDVEQTNINEQSYAVAIAIGENSTATAVQLTEQTNVNLQYGTAQAVNVLSAMAGMNTATAGGDGGSPVTTFGEEKDGGNDEKKQKKKEKGHDVDGGEQVAEARVTQYQNATQVNVNLQNSAIAIATNGSDATAVQISYQENINTQIGYSEAVNAYLGGGYAQEGLVYSDQTAVTIDGNDGTGDQLVSFDYDTNSEQTQEVDQSVSAVVEQVQFIRQQNLNEQSAAIAVADDGGNAGAAQVSMQANENVQFASAQAANFQVC</sequence>
<feature type="compositionally biased region" description="Basic and acidic residues" evidence="1">
    <location>
        <begin position="355"/>
        <end position="377"/>
    </location>
</feature>
<feature type="region of interest" description="Disordered" evidence="1">
    <location>
        <begin position="26"/>
        <end position="45"/>
    </location>
</feature>
<accession>A0ABD5NYD6</accession>
<reference evidence="2 3" key="1">
    <citation type="journal article" date="2014" name="Int. J. Syst. Evol. Microbiol.">
        <title>Complete genome sequence of Corynebacterium casei LMG S-19264T (=DSM 44701T), isolated from a smear-ripened cheese.</title>
        <authorList>
            <consortium name="US DOE Joint Genome Institute (JGI-PGF)"/>
            <person name="Walter F."/>
            <person name="Albersmeier A."/>
            <person name="Kalinowski J."/>
            <person name="Ruckert C."/>
        </authorList>
    </citation>
    <scope>NUCLEOTIDE SEQUENCE [LARGE SCALE GENOMIC DNA]</scope>
    <source>
        <strain evidence="2 3">IBRC-M 10912</strain>
    </source>
</reference>
<dbReference type="Proteomes" id="UP001595821">
    <property type="component" value="Unassembled WGS sequence"/>
</dbReference>
<evidence type="ECO:0008006" key="4">
    <source>
        <dbReference type="Google" id="ProtNLM"/>
    </source>
</evidence>
<gene>
    <name evidence="2" type="ORF">ACFOZ7_08465</name>
</gene>
<dbReference type="AlphaFoldDB" id="A0ABD5NYD6"/>
<evidence type="ECO:0000256" key="1">
    <source>
        <dbReference type="SAM" id="MobiDB-lite"/>
    </source>
</evidence>
<evidence type="ECO:0000313" key="2">
    <source>
        <dbReference type="EMBL" id="MFC4247030.1"/>
    </source>
</evidence>
<feature type="compositionally biased region" description="Acidic residues" evidence="1">
    <location>
        <begin position="29"/>
        <end position="45"/>
    </location>
</feature>
<dbReference type="RefSeq" id="WP_246971021.1">
    <property type="nucleotide sequence ID" value="NZ_CP095397.1"/>
</dbReference>
<name>A0ABD5NYD6_9EURY</name>
<dbReference type="GeneID" id="71852156"/>